<evidence type="ECO:0000313" key="3">
    <source>
        <dbReference type="Proteomes" id="UP000468388"/>
    </source>
</evidence>
<dbReference type="InterPro" id="IPR018490">
    <property type="entry name" value="cNMP-bd_dom_sf"/>
</dbReference>
<gene>
    <name evidence="2" type="ORF">GO495_25620</name>
</gene>
<comment type="caution">
    <text evidence="2">The sequence shown here is derived from an EMBL/GenBank/DDBJ whole genome shotgun (WGS) entry which is preliminary data.</text>
</comment>
<dbReference type="CDD" id="cd00038">
    <property type="entry name" value="CAP_ED"/>
    <property type="match status" value="1"/>
</dbReference>
<dbReference type="InterPro" id="IPR014710">
    <property type="entry name" value="RmlC-like_jellyroll"/>
</dbReference>
<reference evidence="2 3" key="1">
    <citation type="submission" date="2019-12" db="EMBL/GenBank/DDBJ databases">
        <title>The draft genomic sequence of strain Chitinophaga oryziterrae JCM 16595.</title>
        <authorList>
            <person name="Zhang X."/>
        </authorList>
    </citation>
    <scope>NUCLEOTIDE SEQUENCE [LARGE SCALE GENOMIC DNA]</scope>
    <source>
        <strain evidence="2 3">JCM 16595</strain>
    </source>
</reference>
<dbReference type="OrthoDB" id="9152304at2"/>
<protein>
    <submittedName>
        <fullName evidence="2">Cyclic nucleotide-binding domain-containing protein</fullName>
    </submittedName>
</protein>
<sequence length="190" mass="22105">MNSLSLLDFLKKNILLNDEESKEVAQFFKFIKVRRNQIIEREGSICGHFYFINKGCLRLYDIDKKGNEITAYFAFENSFITSITSLITQKPSRDILISHEPSELMVIDKASFFNLTEKYAPFRLFYNKTIEFAFIHAQMRIYSFLGMDGVDKLRWLLEHEPMLLTRISSKAVASYLGMTNSTLSKLKAKL</sequence>
<dbReference type="PROSITE" id="PS50042">
    <property type="entry name" value="CNMP_BINDING_3"/>
    <property type="match status" value="1"/>
</dbReference>
<accession>A0A6N8JFK1</accession>
<dbReference type="Pfam" id="PF00027">
    <property type="entry name" value="cNMP_binding"/>
    <property type="match status" value="1"/>
</dbReference>
<dbReference type="RefSeq" id="WP_157302805.1">
    <property type="nucleotide sequence ID" value="NZ_BAAAZB010000001.1"/>
</dbReference>
<name>A0A6N8JFK1_9BACT</name>
<dbReference type="Gene3D" id="2.60.120.10">
    <property type="entry name" value="Jelly Rolls"/>
    <property type="match status" value="1"/>
</dbReference>
<evidence type="ECO:0000313" key="2">
    <source>
        <dbReference type="EMBL" id="MVT44000.1"/>
    </source>
</evidence>
<keyword evidence="3" id="KW-1185">Reference proteome</keyword>
<dbReference type="InterPro" id="IPR000595">
    <property type="entry name" value="cNMP-bd_dom"/>
</dbReference>
<proteinExistence type="predicted"/>
<organism evidence="2 3">
    <name type="scientific">Chitinophaga oryziterrae</name>
    <dbReference type="NCBI Taxonomy" id="1031224"/>
    <lineage>
        <taxon>Bacteria</taxon>
        <taxon>Pseudomonadati</taxon>
        <taxon>Bacteroidota</taxon>
        <taxon>Chitinophagia</taxon>
        <taxon>Chitinophagales</taxon>
        <taxon>Chitinophagaceae</taxon>
        <taxon>Chitinophaga</taxon>
    </lineage>
</organism>
<dbReference type="SUPFAM" id="SSF51206">
    <property type="entry name" value="cAMP-binding domain-like"/>
    <property type="match status" value="1"/>
</dbReference>
<dbReference type="Proteomes" id="UP000468388">
    <property type="component" value="Unassembled WGS sequence"/>
</dbReference>
<evidence type="ECO:0000259" key="1">
    <source>
        <dbReference type="PROSITE" id="PS50042"/>
    </source>
</evidence>
<feature type="domain" description="Cyclic nucleotide-binding" evidence="1">
    <location>
        <begin position="6"/>
        <end position="115"/>
    </location>
</feature>
<dbReference type="AlphaFoldDB" id="A0A6N8JFK1"/>
<dbReference type="EMBL" id="WRXO01000009">
    <property type="protein sequence ID" value="MVT44000.1"/>
    <property type="molecule type" value="Genomic_DNA"/>
</dbReference>